<evidence type="ECO:0000259" key="4">
    <source>
        <dbReference type="Pfam" id="PF18962"/>
    </source>
</evidence>
<dbReference type="Pfam" id="PF18962">
    <property type="entry name" value="Por_Secre_tail"/>
    <property type="match status" value="1"/>
</dbReference>
<evidence type="ECO:0000313" key="5">
    <source>
        <dbReference type="EMBL" id="PKW20624.1"/>
    </source>
</evidence>
<dbReference type="EMBL" id="RCCB01000013">
    <property type="protein sequence ID" value="RLJ24067.1"/>
    <property type="molecule type" value="Genomic_DNA"/>
</dbReference>
<keyword evidence="7" id="KW-1185">Reference proteome</keyword>
<keyword evidence="1 2" id="KW-0732">Signal</keyword>
<feature type="domain" description="Secretion system C-terminal sorting" evidence="4">
    <location>
        <begin position="211"/>
        <end position="282"/>
    </location>
</feature>
<reference evidence="6 8" key="2">
    <citation type="submission" date="2018-10" db="EMBL/GenBank/DDBJ databases">
        <title>Genomic Encyclopedia of Archaeal and Bacterial Type Strains, Phase II (KMG-II): from individual species to whole genera.</title>
        <authorList>
            <person name="Goeker M."/>
        </authorList>
    </citation>
    <scope>NUCLEOTIDE SEQUENCE [LARGE SCALE GENOMIC DNA]</scope>
    <source>
        <strain evidence="6 8">DSM 21886</strain>
    </source>
</reference>
<dbReference type="AlphaFoldDB" id="A0A497U2N9"/>
<dbReference type="NCBIfam" id="TIGR04183">
    <property type="entry name" value="Por_Secre_tail"/>
    <property type="match status" value="1"/>
</dbReference>
<name>A0A497U2N9_9FLAO</name>
<sequence>MKKQLLFAGLLFGSVFSMNAQTTIYSQDFTTATGSGLSIIDADGDANNWGLFTGNATTAAWGLTGNFAGSRSWNPATGTPAGPLTPNNYLITPEITIPGTAGLTTTLSFKVGVNDPTAFAEQLSIYVIPPTANTAELIEALTPVFNRTMDVSNAQTAITYTVNISNSAGQTVRIALRHHDCTDQNLLYFDDLKVTQAALSTNEFLASQLKVYPNPSNNFVTITTDANVLFNQVSLTDLNGRTVKTVELNGDSSAQVNISELAAGVYMMTINSDQGSVTKKIIKN</sequence>
<organism evidence="6 8">
    <name type="scientific">Flavobacterium lindanitolerans</name>
    <dbReference type="NCBI Taxonomy" id="428988"/>
    <lineage>
        <taxon>Bacteria</taxon>
        <taxon>Pseudomonadati</taxon>
        <taxon>Bacteroidota</taxon>
        <taxon>Flavobacteriia</taxon>
        <taxon>Flavobacteriales</taxon>
        <taxon>Flavobacteriaceae</taxon>
        <taxon>Flavobacterium</taxon>
    </lineage>
</organism>
<dbReference type="Proteomes" id="UP000233767">
    <property type="component" value="Unassembled WGS sequence"/>
</dbReference>
<comment type="caution">
    <text evidence="6">The sequence shown here is derived from an EMBL/GenBank/DDBJ whole genome shotgun (WGS) entry which is preliminary data.</text>
</comment>
<evidence type="ECO:0000259" key="3">
    <source>
        <dbReference type="Pfam" id="PF07675"/>
    </source>
</evidence>
<dbReference type="Gene3D" id="2.60.120.200">
    <property type="match status" value="1"/>
</dbReference>
<evidence type="ECO:0000313" key="8">
    <source>
        <dbReference type="Proteomes" id="UP000275027"/>
    </source>
</evidence>
<evidence type="ECO:0000313" key="6">
    <source>
        <dbReference type="EMBL" id="RLJ24067.1"/>
    </source>
</evidence>
<dbReference type="Proteomes" id="UP000275027">
    <property type="component" value="Unassembled WGS sequence"/>
</dbReference>
<feature type="domain" description="Cleaved adhesin" evidence="3">
    <location>
        <begin position="34"/>
        <end position="194"/>
    </location>
</feature>
<dbReference type="InterPro" id="IPR026444">
    <property type="entry name" value="Secre_tail"/>
</dbReference>
<dbReference type="NCBIfam" id="NF038128">
    <property type="entry name" value="choice_anch_J"/>
    <property type="match status" value="1"/>
</dbReference>
<evidence type="ECO:0000313" key="7">
    <source>
        <dbReference type="Proteomes" id="UP000233767"/>
    </source>
</evidence>
<accession>A0A497U2N9</accession>
<proteinExistence type="predicted"/>
<dbReference type="RefSeq" id="WP_101472632.1">
    <property type="nucleotide sequence ID" value="NZ_PJND01000009.1"/>
</dbReference>
<evidence type="ECO:0000256" key="2">
    <source>
        <dbReference type="SAM" id="SignalP"/>
    </source>
</evidence>
<dbReference type="InterPro" id="IPR011628">
    <property type="entry name" value="Cleaved_adhesin"/>
</dbReference>
<dbReference type="EMBL" id="PJND01000009">
    <property type="protein sequence ID" value="PKW20624.1"/>
    <property type="molecule type" value="Genomic_DNA"/>
</dbReference>
<evidence type="ECO:0000256" key="1">
    <source>
        <dbReference type="ARBA" id="ARBA00022729"/>
    </source>
</evidence>
<dbReference type="Pfam" id="PF07675">
    <property type="entry name" value="Cleaved_Adhesin"/>
    <property type="match status" value="1"/>
</dbReference>
<protein>
    <submittedName>
        <fullName evidence="5 6">Secreted protein (Por secretion system target)</fullName>
    </submittedName>
</protein>
<gene>
    <name evidence="5" type="ORF">B0G92_2774</name>
    <name evidence="6" type="ORF">CLV50_2784</name>
</gene>
<reference evidence="5 7" key="1">
    <citation type="submission" date="2017-12" db="EMBL/GenBank/DDBJ databases">
        <title>Genomic Encyclopedia of Type Strains, Phase III (KMG-III): the genomes of soil and plant-associated and newly described type strains.</title>
        <authorList>
            <person name="Whitman W."/>
        </authorList>
    </citation>
    <scope>NUCLEOTIDE SEQUENCE [LARGE SCALE GENOMIC DNA]</scope>
    <source>
        <strain evidence="5 7">IP-10</strain>
    </source>
</reference>
<feature type="signal peptide" evidence="2">
    <location>
        <begin position="1"/>
        <end position="20"/>
    </location>
</feature>
<feature type="chain" id="PRO_5019762864" evidence="2">
    <location>
        <begin position="21"/>
        <end position="284"/>
    </location>
</feature>